<name>A0A0A9Y4D2_LYGHE</name>
<organism evidence="1">
    <name type="scientific">Lygus hesperus</name>
    <name type="common">Western plant bug</name>
    <dbReference type="NCBI Taxonomy" id="30085"/>
    <lineage>
        <taxon>Eukaryota</taxon>
        <taxon>Metazoa</taxon>
        <taxon>Ecdysozoa</taxon>
        <taxon>Arthropoda</taxon>
        <taxon>Hexapoda</taxon>
        <taxon>Insecta</taxon>
        <taxon>Pterygota</taxon>
        <taxon>Neoptera</taxon>
        <taxon>Paraneoptera</taxon>
        <taxon>Hemiptera</taxon>
        <taxon>Heteroptera</taxon>
        <taxon>Panheteroptera</taxon>
        <taxon>Cimicomorpha</taxon>
        <taxon>Miridae</taxon>
        <taxon>Mirini</taxon>
        <taxon>Lygus</taxon>
    </lineage>
</organism>
<dbReference type="EMBL" id="GBHO01015692">
    <property type="protein sequence ID" value="JAG27912.1"/>
    <property type="molecule type" value="Transcribed_RNA"/>
</dbReference>
<feature type="non-terminal residue" evidence="1">
    <location>
        <position position="109"/>
    </location>
</feature>
<dbReference type="AlphaFoldDB" id="A0A0A9Y4D2"/>
<feature type="non-terminal residue" evidence="1">
    <location>
        <position position="1"/>
    </location>
</feature>
<protein>
    <submittedName>
        <fullName evidence="1">Uncharacterized protein</fullName>
    </submittedName>
</protein>
<evidence type="ECO:0000313" key="1">
    <source>
        <dbReference type="EMBL" id="JAG27912.1"/>
    </source>
</evidence>
<gene>
    <name evidence="1" type="ORF">CM83_102802</name>
</gene>
<accession>A0A0A9Y4D2</accession>
<proteinExistence type="predicted"/>
<reference evidence="1" key="1">
    <citation type="journal article" date="2014" name="PLoS ONE">
        <title>Transcriptome-Based Identification of ABC Transporters in the Western Tarnished Plant Bug Lygus hesperus.</title>
        <authorList>
            <person name="Hull J.J."/>
            <person name="Chaney K."/>
            <person name="Geib S.M."/>
            <person name="Fabrick J.A."/>
            <person name="Brent C.S."/>
            <person name="Walsh D."/>
            <person name="Lavine L.C."/>
        </authorList>
    </citation>
    <scope>NUCLEOTIDE SEQUENCE</scope>
</reference>
<sequence length="109" mass="12368">RNSLSYVCLEEVSQHSITGICEIVGIKIIASNIVYIAAYRVPSNKKADLVGFLDIVGRVLEKVKHYNKVFFAADFNVCFLERSGNYDLICDLFNSYGYQYIVNEPTRCT</sequence>
<reference evidence="1" key="2">
    <citation type="submission" date="2014-07" db="EMBL/GenBank/DDBJ databases">
        <authorList>
            <person name="Hull J."/>
        </authorList>
    </citation>
    <scope>NUCLEOTIDE SEQUENCE</scope>
</reference>